<evidence type="ECO:0000256" key="2">
    <source>
        <dbReference type="ARBA" id="ARBA00022525"/>
    </source>
</evidence>
<dbReference type="InterPro" id="IPR052577">
    <property type="entry name" value="VWA7"/>
</dbReference>
<accession>A0A6I9X492</accession>
<feature type="domain" description="Hemicentin-1-like von Willebrand factor A" evidence="4">
    <location>
        <begin position="22"/>
        <end position="148"/>
    </location>
</feature>
<evidence type="ECO:0000313" key="5">
    <source>
        <dbReference type="Proteomes" id="UP000504617"/>
    </source>
</evidence>
<protein>
    <submittedName>
        <fullName evidence="6">von Willebrand factor A domain-containing protein 7-like</fullName>
    </submittedName>
</protein>
<keyword evidence="2" id="KW-0964">Secreted</keyword>
<dbReference type="InterPro" id="IPR056861">
    <property type="entry name" value="HMCN1-like_VWA"/>
</dbReference>
<reference evidence="6" key="1">
    <citation type="submission" date="2025-08" db="UniProtKB">
        <authorList>
            <consortium name="RefSeq"/>
        </authorList>
    </citation>
    <scope>IDENTIFICATION</scope>
</reference>
<dbReference type="PANTHER" id="PTHR14905">
    <property type="entry name" value="NG37"/>
    <property type="match status" value="1"/>
</dbReference>
<organism evidence="5 6">
    <name type="scientific">Thamnophis sirtalis</name>
    <dbReference type="NCBI Taxonomy" id="35019"/>
    <lineage>
        <taxon>Eukaryota</taxon>
        <taxon>Metazoa</taxon>
        <taxon>Chordata</taxon>
        <taxon>Craniata</taxon>
        <taxon>Vertebrata</taxon>
        <taxon>Euteleostomi</taxon>
        <taxon>Lepidosauria</taxon>
        <taxon>Squamata</taxon>
        <taxon>Bifurcata</taxon>
        <taxon>Unidentata</taxon>
        <taxon>Episquamata</taxon>
        <taxon>Toxicofera</taxon>
        <taxon>Serpentes</taxon>
        <taxon>Colubroidea</taxon>
        <taxon>Colubridae</taxon>
        <taxon>Natricinae</taxon>
        <taxon>Thamnophis</taxon>
    </lineage>
</organism>
<dbReference type="KEGG" id="tsr:106538987"/>
<evidence type="ECO:0000256" key="1">
    <source>
        <dbReference type="ARBA" id="ARBA00004613"/>
    </source>
</evidence>
<dbReference type="RefSeq" id="XP_013909126.1">
    <property type="nucleotide sequence ID" value="XM_014053651.1"/>
</dbReference>
<keyword evidence="5" id="KW-1185">Reference proteome</keyword>
<evidence type="ECO:0000313" key="6">
    <source>
        <dbReference type="RefSeq" id="XP_013909126.1"/>
    </source>
</evidence>
<dbReference type="Gene3D" id="3.40.50.410">
    <property type="entry name" value="von Willebrand factor, type A domain"/>
    <property type="match status" value="1"/>
</dbReference>
<dbReference type="Proteomes" id="UP000504617">
    <property type="component" value="Unplaced"/>
</dbReference>
<proteinExistence type="predicted"/>
<name>A0A6I9X492_9SAUR</name>
<keyword evidence="3" id="KW-0732">Signal</keyword>
<dbReference type="Pfam" id="PF25106">
    <property type="entry name" value="VWA_4"/>
    <property type="match status" value="1"/>
</dbReference>
<dbReference type="InterPro" id="IPR036465">
    <property type="entry name" value="vWFA_dom_sf"/>
</dbReference>
<sequence length="153" mass="17252">MWREIGDRQFMRLLDISPTTGLSFVVDTTGSMGEEISAAKFQAREIIERRQGTPQQPDFYLLVPFHDPSFGPVSKTSNPEEFWEVLNTISPLGGGDEPEMCLSALELALQNSSPYSEIFVFTDASAKDAHLKNIAEYLIQKKQCKVSWTFKDL</sequence>
<evidence type="ECO:0000256" key="3">
    <source>
        <dbReference type="ARBA" id="ARBA00022729"/>
    </source>
</evidence>
<evidence type="ECO:0000259" key="4">
    <source>
        <dbReference type="Pfam" id="PF25106"/>
    </source>
</evidence>
<comment type="subcellular location">
    <subcellularLocation>
        <location evidence="1">Secreted</location>
    </subcellularLocation>
</comment>
<dbReference type="AlphaFoldDB" id="A0A6I9X492"/>
<dbReference type="PANTHER" id="PTHR14905:SF7">
    <property type="entry name" value="VON WILLEBRAND FACTOR A DOMAIN-CONTAINING PROTEIN 7"/>
    <property type="match status" value="1"/>
</dbReference>
<dbReference type="GeneID" id="106538987"/>
<dbReference type="SUPFAM" id="SSF53300">
    <property type="entry name" value="vWA-like"/>
    <property type="match status" value="1"/>
</dbReference>
<dbReference type="OrthoDB" id="301415at2759"/>
<gene>
    <name evidence="6" type="primary">LOC106538987</name>
</gene>